<feature type="transmembrane region" description="Helical" evidence="1">
    <location>
        <begin position="219"/>
        <end position="243"/>
    </location>
</feature>
<dbReference type="Pfam" id="PF07695">
    <property type="entry name" value="7TMR-DISM_7TM"/>
    <property type="match status" value="1"/>
</dbReference>
<sequence>MLRVLLLLLMLLAPALAAQAAATDSQPRWLTLHEGPDGVSAEGKTAVFIDSSAQADIDAVRAMPLSQFHYPAQIRFNYDPRVYWLRFDIEAKAGPTWVLTLPAIALHDVRFFGPYRDGGAALQAPLRFGFNYPFSQRPLGAENIAIPLRLPADGRYTLYLRLRSDMPHYYTAKLVELGQHSQTQYRRQLLDGLCYGVLAAMLAYNLLLLLVFRDRAYGWYVLTVAFALLSVSSYNGHVAHYLFPDAPMLSQLCYSLAPPLWVLSGLMFGRHFLDMRRYTPKLYLLSHLLVALAAAAPIAGLLGAPAWSQGATELIAALGTVLMVSAAILAMRRHYHPARWYLAGQISLFITVLLVIAHNRGLINMPLVHALGLQIGAAVEVVIFALALGSRVRMMQLRNRELRARTHVLAAAAETDPLTGSYNRAGLQARADNLLLSGQHTLLLIDLNRFKPINDQYGHEAGDKVLIEVAHRLAEQVRDGDVVARLGGDEFVVLLNGLYERNILSNIAVRLIDRIGMPISVDGRALEVGSSVGLALYPEHGQSLAQLLRAADKAMYEVKASHHAGFAFADELGDAQQAPLGTA</sequence>
<dbReference type="PROSITE" id="PS50887">
    <property type="entry name" value="GGDEF"/>
    <property type="match status" value="1"/>
</dbReference>
<keyword evidence="2" id="KW-0732">Signal</keyword>
<dbReference type="Gene3D" id="2.60.40.2380">
    <property type="match status" value="1"/>
</dbReference>
<feature type="transmembrane region" description="Helical" evidence="1">
    <location>
        <begin position="189"/>
        <end position="212"/>
    </location>
</feature>
<evidence type="ECO:0000313" key="4">
    <source>
        <dbReference type="EMBL" id="SFZ76693.1"/>
    </source>
</evidence>
<keyword evidence="5" id="KW-1185">Reference proteome</keyword>
<feature type="signal peptide" evidence="2">
    <location>
        <begin position="1"/>
        <end position="20"/>
    </location>
</feature>
<dbReference type="InterPro" id="IPR052163">
    <property type="entry name" value="DGC-Regulatory_Protein"/>
</dbReference>
<dbReference type="AlphaFoldDB" id="A0A1K2HJ21"/>
<proteinExistence type="predicted"/>
<feature type="transmembrane region" description="Helical" evidence="1">
    <location>
        <begin position="370"/>
        <end position="390"/>
    </location>
</feature>
<reference evidence="4 5" key="1">
    <citation type="submission" date="2016-11" db="EMBL/GenBank/DDBJ databases">
        <authorList>
            <person name="Jaros S."/>
            <person name="Januszkiewicz K."/>
            <person name="Wedrychowicz H."/>
        </authorList>
    </citation>
    <scope>NUCLEOTIDE SEQUENCE [LARGE SCALE GENOMIC DNA]</scope>
    <source>
        <strain evidence="4 5">DSM 18899</strain>
    </source>
</reference>
<feature type="transmembrane region" description="Helical" evidence="1">
    <location>
        <begin position="338"/>
        <end position="358"/>
    </location>
</feature>
<evidence type="ECO:0000313" key="5">
    <source>
        <dbReference type="Proteomes" id="UP000186513"/>
    </source>
</evidence>
<dbReference type="InterPro" id="IPR011622">
    <property type="entry name" value="7TMR_DISM_rcpt_extracell_dom2"/>
</dbReference>
<dbReference type="EMBL" id="FPKR01000007">
    <property type="protein sequence ID" value="SFZ76693.1"/>
    <property type="molecule type" value="Genomic_DNA"/>
</dbReference>
<keyword evidence="1" id="KW-1133">Transmembrane helix</keyword>
<dbReference type="OrthoDB" id="9812260at2"/>
<dbReference type="InterPro" id="IPR000160">
    <property type="entry name" value="GGDEF_dom"/>
</dbReference>
<feature type="chain" id="PRO_5013244714" evidence="2">
    <location>
        <begin position="21"/>
        <end position="583"/>
    </location>
</feature>
<dbReference type="CDD" id="cd01949">
    <property type="entry name" value="GGDEF"/>
    <property type="match status" value="1"/>
</dbReference>
<dbReference type="Proteomes" id="UP000186513">
    <property type="component" value="Unassembled WGS sequence"/>
</dbReference>
<keyword evidence="1" id="KW-0472">Membrane</keyword>
<organism evidence="4 5">
    <name type="scientific">Chitinimonas taiwanensis DSM 18899</name>
    <dbReference type="NCBI Taxonomy" id="1121279"/>
    <lineage>
        <taxon>Bacteria</taxon>
        <taxon>Pseudomonadati</taxon>
        <taxon>Pseudomonadota</taxon>
        <taxon>Betaproteobacteria</taxon>
        <taxon>Neisseriales</taxon>
        <taxon>Chitinibacteraceae</taxon>
        <taxon>Chitinimonas</taxon>
    </lineage>
</organism>
<name>A0A1K2HJ21_9NEIS</name>
<feature type="domain" description="GGDEF" evidence="3">
    <location>
        <begin position="438"/>
        <end position="571"/>
    </location>
</feature>
<evidence type="ECO:0000256" key="2">
    <source>
        <dbReference type="SAM" id="SignalP"/>
    </source>
</evidence>
<dbReference type="Gene3D" id="3.30.70.270">
    <property type="match status" value="1"/>
</dbReference>
<dbReference type="InterPro" id="IPR011623">
    <property type="entry name" value="7TMR_DISM_rcpt_extracell_dom1"/>
</dbReference>
<dbReference type="SUPFAM" id="SSF55073">
    <property type="entry name" value="Nucleotide cyclase"/>
    <property type="match status" value="1"/>
</dbReference>
<dbReference type="PANTHER" id="PTHR46663">
    <property type="entry name" value="DIGUANYLATE CYCLASE DGCT-RELATED"/>
    <property type="match status" value="1"/>
</dbReference>
<keyword evidence="1" id="KW-0812">Transmembrane</keyword>
<dbReference type="SMART" id="SM00267">
    <property type="entry name" value="GGDEF"/>
    <property type="match status" value="1"/>
</dbReference>
<dbReference type="Pfam" id="PF00990">
    <property type="entry name" value="GGDEF"/>
    <property type="match status" value="1"/>
</dbReference>
<protein>
    <submittedName>
        <fullName evidence="4">Diguanylate cyclase (GGDEF) domain-containing protein</fullName>
    </submittedName>
</protein>
<dbReference type="PANTHER" id="PTHR46663:SF2">
    <property type="entry name" value="GGDEF DOMAIN-CONTAINING PROTEIN"/>
    <property type="match status" value="1"/>
</dbReference>
<dbReference type="InterPro" id="IPR029787">
    <property type="entry name" value="Nucleotide_cyclase"/>
</dbReference>
<dbReference type="NCBIfam" id="TIGR00254">
    <property type="entry name" value="GGDEF"/>
    <property type="match status" value="1"/>
</dbReference>
<dbReference type="STRING" id="1121279.SAMN02745887_02072"/>
<evidence type="ECO:0000259" key="3">
    <source>
        <dbReference type="PROSITE" id="PS50887"/>
    </source>
</evidence>
<feature type="transmembrane region" description="Helical" evidence="1">
    <location>
        <begin position="282"/>
        <end position="302"/>
    </location>
</feature>
<dbReference type="Pfam" id="PF07696">
    <property type="entry name" value="7TMR-DISMED2"/>
    <property type="match status" value="1"/>
</dbReference>
<accession>A0A1K2HJ21</accession>
<gene>
    <name evidence="4" type="ORF">SAMN02745887_02072</name>
</gene>
<feature type="transmembrane region" description="Helical" evidence="1">
    <location>
        <begin position="249"/>
        <end position="270"/>
    </location>
</feature>
<feature type="transmembrane region" description="Helical" evidence="1">
    <location>
        <begin position="314"/>
        <end position="331"/>
    </location>
</feature>
<evidence type="ECO:0000256" key="1">
    <source>
        <dbReference type="SAM" id="Phobius"/>
    </source>
</evidence>
<dbReference type="InterPro" id="IPR043128">
    <property type="entry name" value="Rev_trsase/Diguanyl_cyclase"/>
</dbReference>